<dbReference type="SUPFAM" id="SSF54236">
    <property type="entry name" value="Ubiquitin-like"/>
    <property type="match status" value="1"/>
</dbReference>
<dbReference type="InterPro" id="IPR001158">
    <property type="entry name" value="DIX"/>
</dbReference>
<keyword evidence="3 4" id="KW-0879">Wnt signaling pathway</keyword>
<organism evidence="8">
    <name type="scientific">Culex pipiens</name>
    <name type="common">House mosquito</name>
    <dbReference type="NCBI Taxonomy" id="7175"/>
    <lineage>
        <taxon>Eukaryota</taxon>
        <taxon>Metazoa</taxon>
        <taxon>Ecdysozoa</taxon>
        <taxon>Arthropoda</taxon>
        <taxon>Hexapoda</taxon>
        <taxon>Insecta</taxon>
        <taxon>Pterygota</taxon>
        <taxon>Neoptera</taxon>
        <taxon>Endopterygota</taxon>
        <taxon>Diptera</taxon>
        <taxon>Nematocera</taxon>
        <taxon>Culicoidea</taxon>
        <taxon>Culicidae</taxon>
        <taxon>Culicinae</taxon>
        <taxon>Culicini</taxon>
        <taxon>Culex</taxon>
        <taxon>Culex</taxon>
    </lineage>
</organism>
<dbReference type="SMART" id="SM00315">
    <property type="entry name" value="RGS"/>
    <property type="match status" value="1"/>
</dbReference>
<dbReference type="GO" id="GO:0048468">
    <property type="term" value="P:cell development"/>
    <property type="evidence" value="ECO:0007669"/>
    <property type="project" value="TreeGrafter"/>
</dbReference>
<evidence type="ECO:0000256" key="3">
    <source>
        <dbReference type="ARBA" id="ARBA00022687"/>
    </source>
</evidence>
<dbReference type="GO" id="GO:0031625">
    <property type="term" value="F:ubiquitin protein ligase binding"/>
    <property type="evidence" value="ECO:0007669"/>
    <property type="project" value="TreeGrafter"/>
</dbReference>
<feature type="domain" description="RGS" evidence="6">
    <location>
        <begin position="52"/>
        <end position="176"/>
    </location>
</feature>
<feature type="region of interest" description="Disordered" evidence="5">
    <location>
        <begin position="479"/>
        <end position="500"/>
    </location>
</feature>
<dbReference type="Gene3D" id="2.40.240.130">
    <property type="match status" value="1"/>
</dbReference>
<dbReference type="InterPro" id="IPR024066">
    <property type="entry name" value="RGS_subdom1/3"/>
</dbReference>
<dbReference type="GO" id="GO:0060090">
    <property type="term" value="F:molecular adaptor activity"/>
    <property type="evidence" value="ECO:0007669"/>
    <property type="project" value="TreeGrafter"/>
</dbReference>
<dbReference type="PANTHER" id="PTHR46102">
    <property type="entry name" value="AXIN"/>
    <property type="match status" value="1"/>
</dbReference>
<dbReference type="GO" id="GO:0008013">
    <property type="term" value="F:beta-catenin binding"/>
    <property type="evidence" value="ECO:0007669"/>
    <property type="project" value="TreeGrafter"/>
</dbReference>
<reference evidence="8" key="1">
    <citation type="submission" date="2021-05" db="EMBL/GenBank/DDBJ databases">
        <authorList>
            <person name="Alioto T."/>
            <person name="Alioto T."/>
            <person name="Gomez Garrido J."/>
        </authorList>
    </citation>
    <scope>NUCLEOTIDE SEQUENCE</scope>
</reference>
<dbReference type="InterPro" id="IPR014936">
    <property type="entry name" value="Axin_b-cat-bd"/>
</dbReference>
<dbReference type="PROSITE" id="PS50132">
    <property type="entry name" value="RGS"/>
    <property type="match status" value="1"/>
</dbReference>
<feature type="region of interest" description="Disordered" evidence="5">
    <location>
        <begin position="599"/>
        <end position="641"/>
    </location>
</feature>
<dbReference type="InterPro" id="IPR044926">
    <property type="entry name" value="RGS_subdomain_2"/>
</dbReference>
<dbReference type="InterPro" id="IPR016137">
    <property type="entry name" value="RGS"/>
</dbReference>
<feature type="compositionally biased region" description="Basic and acidic residues" evidence="5">
    <location>
        <begin position="602"/>
        <end position="611"/>
    </location>
</feature>
<dbReference type="Pfam" id="PF08833">
    <property type="entry name" value="Axin_b-cat_bind"/>
    <property type="match status" value="1"/>
</dbReference>
<dbReference type="GO" id="GO:0030877">
    <property type="term" value="C:beta-catenin destruction complex"/>
    <property type="evidence" value="ECO:0007669"/>
    <property type="project" value="TreeGrafter"/>
</dbReference>
<feature type="domain" description="DIX" evidence="7">
    <location>
        <begin position="690"/>
        <end position="773"/>
    </location>
</feature>
<feature type="region of interest" description="Disordered" evidence="5">
    <location>
        <begin position="1"/>
        <end position="41"/>
    </location>
</feature>
<dbReference type="EMBL" id="HBUE01234982">
    <property type="protein sequence ID" value="CAG6546715.1"/>
    <property type="molecule type" value="Transcribed_RNA"/>
</dbReference>
<name>A0A8D8N083_CULPI</name>
<dbReference type="Gene3D" id="1.10.196.10">
    <property type="match status" value="1"/>
</dbReference>
<dbReference type="EMBL" id="HBUE01341886">
    <property type="protein sequence ID" value="CAG6598898.1"/>
    <property type="molecule type" value="Transcribed_RNA"/>
</dbReference>
<dbReference type="PANTHER" id="PTHR46102:SF2">
    <property type="entry name" value="AXIN"/>
    <property type="match status" value="1"/>
</dbReference>
<comment type="subcellular location">
    <subcellularLocation>
        <location evidence="1">Cytoplasm</location>
    </subcellularLocation>
</comment>
<dbReference type="GO" id="GO:0005634">
    <property type="term" value="C:nucleus"/>
    <property type="evidence" value="ECO:0007669"/>
    <property type="project" value="TreeGrafter"/>
</dbReference>
<evidence type="ECO:0000256" key="5">
    <source>
        <dbReference type="SAM" id="MobiDB-lite"/>
    </source>
</evidence>
<proteinExistence type="predicted"/>
<sequence>MSQYSFSKFDDFTCSGPRPPVPGEESRRKMTDTLHPDKSRTSPPAYCRWANNVSYLLDDSDGAELFKRFVELEDEEHLNHLNFYFACQGLKRERNPERMLMMIGVIYRKFLKRAPRGSPMYVDEEMRVMIKAGLRNDGHVILTPDVFDQMQENVVSIISSTTYPNFLQSDLYLQYVQNMQTSSGSGSGGGSCISIPLGVAAAAAASSSSAGGAVSSMTSSSSTSELISYSSSALPTLHEDSELLVNADSIEQLYGATGPAIAASSLSVTSGVSGSGSASSCTSMSTSKPAMTLTKDALRATEKRRLEMRPSGPRAGFSVYTKYSSYNPVSRRDSEQASLSSGRTDSDTMSLSSISTDGRPHPHNMHRNHHQASLERRLIHENAMVNSELNRHAIIPRTQRMNQKPLPKEEFVSQLMSKLEKVKKLQDNDELLGKKLQEADQSTNSQSNKFFAEQIRQKLQVEDETDQDILDQHVSRVFSDLTPNRSPGRVSPSPNINRARRHEMGSFGSMSAQSSMRHSKSMPEGHQLGLMGPPAQPHPRKLSNKWPSVNTDSGISLFSSDTLTKYSNKDMQCASTSTSRPLSRTMHCDMSVMNTATLLQESSRRLEDETRRSKRYQHSGQPMIQTMPLPPLPPSAMTHPSSLLPPPIPAKPSQGLPGVPRGMPVFQQPPPPAPATTAGAAVVSAATTTTEFTVVVYSFCDEEVPYRIKIPGSNPPTLRQFKEYLPKKGNYRFFFKTRCDDVDNPVYQEEINNDNEMLPLFEGKVMGTVKPIEV</sequence>
<protein>
    <submittedName>
        <fullName evidence="8">Axin-1</fullName>
    </submittedName>
</protein>
<dbReference type="GO" id="GO:0090090">
    <property type="term" value="P:negative regulation of canonical Wnt signaling pathway"/>
    <property type="evidence" value="ECO:0007669"/>
    <property type="project" value="InterPro"/>
</dbReference>
<dbReference type="GO" id="GO:0032436">
    <property type="term" value="P:positive regulation of proteasomal ubiquitin-dependent protein catabolic process"/>
    <property type="evidence" value="ECO:0007669"/>
    <property type="project" value="TreeGrafter"/>
</dbReference>
<evidence type="ECO:0000256" key="2">
    <source>
        <dbReference type="ARBA" id="ARBA00022490"/>
    </source>
</evidence>
<evidence type="ECO:0000313" key="8">
    <source>
        <dbReference type="EMBL" id="CAG6546715.1"/>
    </source>
</evidence>
<dbReference type="GO" id="GO:0005886">
    <property type="term" value="C:plasma membrane"/>
    <property type="evidence" value="ECO:0007669"/>
    <property type="project" value="TreeGrafter"/>
</dbReference>
<dbReference type="Pfam" id="PF00615">
    <property type="entry name" value="RGS"/>
    <property type="match status" value="1"/>
</dbReference>
<evidence type="ECO:0000259" key="6">
    <source>
        <dbReference type="PROSITE" id="PS50132"/>
    </source>
</evidence>
<keyword evidence="2" id="KW-0963">Cytoplasm</keyword>
<feature type="region of interest" description="Disordered" evidence="5">
    <location>
        <begin position="328"/>
        <end position="368"/>
    </location>
</feature>
<feature type="compositionally biased region" description="Polar residues" evidence="5">
    <location>
        <begin position="336"/>
        <end position="356"/>
    </location>
</feature>
<dbReference type="InterPro" id="IPR029071">
    <property type="entry name" value="Ubiquitin-like_domsf"/>
</dbReference>
<dbReference type="InterPro" id="IPR036305">
    <property type="entry name" value="RGS_sf"/>
</dbReference>
<dbReference type="Gene3D" id="1.10.167.10">
    <property type="entry name" value="Regulator of G-protein Signalling 4, domain 2"/>
    <property type="match status" value="1"/>
</dbReference>
<dbReference type="SMART" id="SM00021">
    <property type="entry name" value="DAX"/>
    <property type="match status" value="1"/>
</dbReference>
<dbReference type="GO" id="GO:0016055">
    <property type="term" value="P:Wnt signaling pathway"/>
    <property type="evidence" value="ECO:0007669"/>
    <property type="project" value="UniProtKB-KW"/>
</dbReference>
<feature type="compositionally biased region" description="Basic and acidic residues" evidence="5">
    <location>
        <begin position="24"/>
        <end position="40"/>
    </location>
</feature>
<dbReference type="GO" id="GO:0019901">
    <property type="term" value="F:protein kinase binding"/>
    <property type="evidence" value="ECO:0007669"/>
    <property type="project" value="TreeGrafter"/>
</dbReference>
<dbReference type="InterPro" id="IPR043581">
    <property type="entry name" value="Axin-like"/>
</dbReference>
<evidence type="ECO:0000256" key="4">
    <source>
        <dbReference type="PROSITE-ProRule" id="PRU00069"/>
    </source>
</evidence>
<dbReference type="AlphaFoldDB" id="A0A8D8N083"/>
<evidence type="ECO:0000256" key="1">
    <source>
        <dbReference type="ARBA" id="ARBA00004496"/>
    </source>
</evidence>
<accession>A0A8D8N083</accession>
<dbReference type="SUPFAM" id="SSF48097">
    <property type="entry name" value="Regulator of G-protein signaling, RGS"/>
    <property type="match status" value="1"/>
</dbReference>
<dbReference type="PROSITE" id="PS50841">
    <property type="entry name" value="DIX"/>
    <property type="match status" value="1"/>
</dbReference>
<dbReference type="Pfam" id="PF00778">
    <property type="entry name" value="DIX"/>
    <property type="match status" value="1"/>
</dbReference>
<evidence type="ECO:0000259" key="7">
    <source>
        <dbReference type="PROSITE" id="PS50841"/>
    </source>
</evidence>
<dbReference type="InterPro" id="IPR038207">
    <property type="entry name" value="DIX_dom_sf"/>
</dbReference>
<dbReference type="GO" id="GO:0005737">
    <property type="term" value="C:cytoplasm"/>
    <property type="evidence" value="ECO:0007669"/>
    <property type="project" value="UniProtKB-SubCell"/>
</dbReference>